<accession>A0A8J9VRK8</accession>
<evidence type="ECO:0000256" key="2">
    <source>
        <dbReference type="ARBA" id="ARBA00022572"/>
    </source>
</evidence>
<dbReference type="GO" id="GO:0005886">
    <property type="term" value="C:plasma membrane"/>
    <property type="evidence" value="ECO:0007669"/>
    <property type="project" value="TreeGrafter"/>
</dbReference>
<name>A0A8J9VRK8_BRALA</name>
<dbReference type="AlphaFoldDB" id="A0A8J9VRK8"/>
<evidence type="ECO:0000313" key="14">
    <source>
        <dbReference type="EMBL" id="CAH1224623.1"/>
    </source>
</evidence>
<dbReference type="InterPro" id="IPR013806">
    <property type="entry name" value="Kringle-like"/>
</dbReference>
<dbReference type="SMART" id="SM00192">
    <property type="entry name" value="LDLa"/>
    <property type="match status" value="2"/>
</dbReference>
<gene>
    <name evidence="14" type="primary">LRP1B</name>
    <name evidence="14" type="ORF">BLAG_LOCUS28</name>
</gene>
<organism evidence="14 15">
    <name type="scientific">Branchiostoma lanceolatum</name>
    <name type="common">Common lancelet</name>
    <name type="synonym">Amphioxus lanceolatum</name>
    <dbReference type="NCBI Taxonomy" id="7740"/>
    <lineage>
        <taxon>Eukaryota</taxon>
        <taxon>Metazoa</taxon>
        <taxon>Chordata</taxon>
        <taxon>Cephalochordata</taxon>
        <taxon>Leptocardii</taxon>
        <taxon>Amphioxiformes</taxon>
        <taxon>Branchiostomatidae</taxon>
        <taxon>Branchiostoma</taxon>
    </lineage>
</organism>
<evidence type="ECO:0000256" key="9">
    <source>
        <dbReference type="PROSITE-ProRule" id="PRU00124"/>
    </source>
</evidence>
<keyword evidence="2 8" id="KW-0420">Kringle</keyword>
<dbReference type="InterPro" id="IPR013106">
    <property type="entry name" value="Ig_V-set"/>
</dbReference>
<feature type="region of interest" description="Disordered" evidence="10">
    <location>
        <begin position="347"/>
        <end position="400"/>
    </location>
</feature>
<dbReference type="SUPFAM" id="SSF57440">
    <property type="entry name" value="Kringle-like"/>
    <property type="match status" value="1"/>
</dbReference>
<evidence type="ECO:0000259" key="13">
    <source>
        <dbReference type="PROSITE" id="PS50835"/>
    </source>
</evidence>
<comment type="caution">
    <text evidence="8">Lacks conserved residue(s) required for the propagation of feature annotation.</text>
</comment>
<dbReference type="Pfam" id="PF00051">
    <property type="entry name" value="Kringle"/>
    <property type="match status" value="1"/>
</dbReference>
<dbReference type="Gene3D" id="2.40.128.620">
    <property type="match status" value="1"/>
</dbReference>
<feature type="transmembrane region" description="Helical" evidence="11">
    <location>
        <begin position="184"/>
        <end position="202"/>
    </location>
</feature>
<keyword evidence="4" id="KW-0677">Repeat</keyword>
<dbReference type="EMBL" id="OV696686">
    <property type="protein sequence ID" value="CAH1224623.1"/>
    <property type="molecule type" value="Genomic_DNA"/>
</dbReference>
<dbReference type="InterPro" id="IPR003599">
    <property type="entry name" value="Ig_sub"/>
</dbReference>
<evidence type="ECO:0000313" key="15">
    <source>
        <dbReference type="Proteomes" id="UP000838412"/>
    </source>
</evidence>
<dbReference type="PROSITE" id="PS50068">
    <property type="entry name" value="LDLRA_2"/>
    <property type="match status" value="2"/>
</dbReference>
<feature type="compositionally biased region" description="Low complexity" evidence="10">
    <location>
        <begin position="347"/>
        <end position="358"/>
    </location>
</feature>
<evidence type="ECO:0000256" key="5">
    <source>
        <dbReference type="ARBA" id="ARBA00022989"/>
    </source>
</evidence>
<reference evidence="14" key="1">
    <citation type="submission" date="2022-01" db="EMBL/GenBank/DDBJ databases">
        <authorList>
            <person name="Braso-Vives M."/>
        </authorList>
    </citation>
    <scope>NUCLEOTIDE SEQUENCE</scope>
</reference>
<evidence type="ECO:0000256" key="10">
    <source>
        <dbReference type="SAM" id="MobiDB-lite"/>
    </source>
</evidence>
<dbReference type="OrthoDB" id="2019384at2759"/>
<feature type="domain" description="Kringle" evidence="12">
    <location>
        <begin position="259"/>
        <end position="340"/>
    </location>
</feature>
<sequence length="553" mass="61630">MQHNVGVTYVTTAIPPTPPPASRLNPKVTTEERVTVLKHTNATLRCTLRMRRTNIHHRINWYRVGENGTQGAPLMTYIDRNAFHNFRRTAALGLVGRLEAVDDHASLRILRVKGEDSGTYRCEVILASQQRSYADVNMTILECPTDKKDHTVISKAVPTEVARSVDLRNHPGQRIVVISDSESAFTVALITGAIFFILTTYWELIFPSDSCRVELFACRDGGCPLPGVFQGQGDPPPLDPASHQTPPPPHFTIVDPYRECYEGTGESYRGRANYTELGFDCLFWDHEKVKVIMSPGDYRRFDLQENYCRNPFSYSRPLCFVINPHDSEHSFWDFCPIPNCYPTTTAPTTTPTAAPRSTAVKRHITPHLPRASSTTPSKGGPSPAGVTASLWPGETHSQPPSAVSRITQVTLPSGGSLQKSTDQSAVKACRLDQFQCNNDKRCISRQSVCDNLVDCSDRSDEEDCALRCAADEFFCDDLCYPAFFTCDGWADCADGSDENHANCSESLFFLTTLQHRSLVLGRAKMATVKQETLEVETVKQGTREVETVKRIRE</sequence>
<feature type="disulfide bond" evidence="9">
    <location>
        <begin position="449"/>
        <end position="464"/>
    </location>
</feature>
<dbReference type="InterPro" id="IPR013783">
    <property type="entry name" value="Ig-like_fold"/>
</dbReference>
<dbReference type="SMART" id="SM00409">
    <property type="entry name" value="IG"/>
    <property type="match status" value="1"/>
</dbReference>
<dbReference type="InterPro" id="IPR036179">
    <property type="entry name" value="Ig-like_dom_sf"/>
</dbReference>
<evidence type="ECO:0000256" key="7">
    <source>
        <dbReference type="ARBA" id="ARBA00023157"/>
    </source>
</evidence>
<dbReference type="Pfam" id="PF00057">
    <property type="entry name" value="Ldl_recept_a"/>
    <property type="match status" value="2"/>
</dbReference>
<dbReference type="Gene3D" id="2.40.20.10">
    <property type="entry name" value="Plasminogen Kringle 4"/>
    <property type="match status" value="1"/>
</dbReference>
<keyword evidence="5 11" id="KW-1133">Transmembrane helix</keyword>
<comment type="subcellular location">
    <subcellularLocation>
        <location evidence="1">Membrane</location>
        <topology evidence="1">Single-pass membrane protein</topology>
    </subcellularLocation>
</comment>
<evidence type="ECO:0000256" key="11">
    <source>
        <dbReference type="SAM" id="Phobius"/>
    </source>
</evidence>
<dbReference type="InterPro" id="IPR002172">
    <property type="entry name" value="LDrepeatLR_classA_rpt"/>
</dbReference>
<evidence type="ECO:0000259" key="12">
    <source>
        <dbReference type="PROSITE" id="PS50070"/>
    </source>
</evidence>
<dbReference type="SUPFAM" id="SSF57424">
    <property type="entry name" value="LDL receptor-like module"/>
    <property type="match status" value="2"/>
</dbReference>
<feature type="compositionally biased region" description="Low complexity" evidence="10">
    <location>
        <begin position="371"/>
        <end position="385"/>
    </location>
</feature>
<dbReference type="InterPro" id="IPR000001">
    <property type="entry name" value="Kringle"/>
</dbReference>
<dbReference type="Gene3D" id="4.10.400.10">
    <property type="entry name" value="Low-density Lipoprotein Receptor"/>
    <property type="match status" value="1"/>
</dbReference>
<evidence type="ECO:0000256" key="8">
    <source>
        <dbReference type="PROSITE-ProRule" id="PRU00121"/>
    </source>
</evidence>
<dbReference type="CDD" id="cd00112">
    <property type="entry name" value="LDLa"/>
    <property type="match status" value="2"/>
</dbReference>
<keyword evidence="6 11" id="KW-0472">Membrane</keyword>
<dbReference type="SMART" id="SM00130">
    <property type="entry name" value="KR"/>
    <property type="match status" value="1"/>
</dbReference>
<dbReference type="InterPro" id="IPR038178">
    <property type="entry name" value="Kringle_sf"/>
</dbReference>
<evidence type="ECO:0000256" key="1">
    <source>
        <dbReference type="ARBA" id="ARBA00004167"/>
    </source>
</evidence>
<dbReference type="Pfam" id="PF07686">
    <property type="entry name" value="V-set"/>
    <property type="match status" value="1"/>
</dbReference>
<feature type="domain" description="Ig-like" evidence="13">
    <location>
        <begin position="26"/>
        <end position="139"/>
    </location>
</feature>
<dbReference type="PROSITE" id="PS50835">
    <property type="entry name" value="IG_LIKE"/>
    <property type="match status" value="1"/>
</dbReference>
<keyword evidence="3 11" id="KW-0812">Transmembrane</keyword>
<proteinExistence type="predicted"/>
<dbReference type="GO" id="GO:0016192">
    <property type="term" value="P:vesicle-mediated transport"/>
    <property type="evidence" value="ECO:0007669"/>
    <property type="project" value="UniProtKB-ARBA"/>
</dbReference>
<dbReference type="Proteomes" id="UP000838412">
    <property type="component" value="Chromosome 1"/>
</dbReference>
<dbReference type="InterPro" id="IPR050685">
    <property type="entry name" value="LDLR"/>
</dbReference>
<dbReference type="InterPro" id="IPR007110">
    <property type="entry name" value="Ig-like_dom"/>
</dbReference>
<keyword evidence="7 9" id="KW-1015">Disulfide bond</keyword>
<dbReference type="PANTHER" id="PTHR24270">
    <property type="entry name" value="LOW-DENSITY LIPOPROTEIN RECEPTOR-RELATED"/>
    <property type="match status" value="1"/>
</dbReference>
<dbReference type="PROSITE" id="PS50070">
    <property type="entry name" value="KRINGLE_2"/>
    <property type="match status" value="1"/>
</dbReference>
<protein>
    <submittedName>
        <fullName evidence="14">LRP1B protein</fullName>
    </submittedName>
</protein>
<evidence type="ECO:0000256" key="4">
    <source>
        <dbReference type="ARBA" id="ARBA00022737"/>
    </source>
</evidence>
<evidence type="ECO:0000256" key="3">
    <source>
        <dbReference type="ARBA" id="ARBA00022692"/>
    </source>
</evidence>
<dbReference type="SMART" id="SM00406">
    <property type="entry name" value="IGv"/>
    <property type="match status" value="1"/>
</dbReference>
<dbReference type="PRINTS" id="PR00261">
    <property type="entry name" value="LDLRECEPTOR"/>
</dbReference>
<dbReference type="PRINTS" id="PR00018">
    <property type="entry name" value="KRINGLE"/>
</dbReference>
<dbReference type="SUPFAM" id="SSF48726">
    <property type="entry name" value="Immunoglobulin"/>
    <property type="match status" value="1"/>
</dbReference>
<dbReference type="Gene3D" id="2.60.40.10">
    <property type="entry name" value="Immunoglobulins"/>
    <property type="match status" value="1"/>
</dbReference>
<dbReference type="InterPro" id="IPR036055">
    <property type="entry name" value="LDL_receptor-like_sf"/>
</dbReference>
<evidence type="ECO:0000256" key="6">
    <source>
        <dbReference type="ARBA" id="ARBA00023136"/>
    </source>
</evidence>
<keyword evidence="15" id="KW-1185">Reference proteome</keyword>